<evidence type="ECO:0000256" key="3">
    <source>
        <dbReference type="ARBA" id="ARBA00023027"/>
    </source>
</evidence>
<dbReference type="NCBIfam" id="TIGR03026">
    <property type="entry name" value="NDP-sugDHase"/>
    <property type="match status" value="1"/>
</dbReference>
<dbReference type="RefSeq" id="WP_051737430.1">
    <property type="nucleotide sequence ID" value="NZ_BAAAUZ010000020.1"/>
</dbReference>
<reference evidence="7" key="1">
    <citation type="journal article" date="2014" name="Int. J. Syst. Evol. Microbiol.">
        <title>Complete genome sequence of Corynebacterium casei LMG S-19264T (=DSM 44701T), isolated from a smear-ripened cheese.</title>
        <authorList>
            <consortium name="US DOE Joint Genome Institute (JGI-PGF)"/>
            <person name="Walter F."/>
            <person name="Albersmeier A."/>
            <person name="Kalinowski J."/>
            <person name="Ruckert C."/>
        </authorList>
    </citation>
    <scope>NUCLEOTIDE SEQUENCE</scope>
    <source>
        <strain evidence="7">VKM Ac-1069</strain>
    </source>
</reference>
<dbReference type="InterPro" id="IPR014027">
    <property type="entry name" value="UDP-Glc/GDP-Man_DH_C"/>
</dbReference>
<evidence type="ECO:0000256" key="2">
    <source>
        <dbReference type="ARBA" id="ARBA00023002"/>
    </source>
</evidence>
<dbReference type="InterPro" id="IPR017476">
    <property type="entry name" value="UDP-Glc/GDP-Man"/>
</dbReference>
<dbReference type="PANTHER" id="PTHR43491">
    <property type="entry name" value="UDP-N-ACETYL-D-MANNOSAMINE DEHYDROGENASE"/>
    <property type="match status" value="1"/>
</dbReference>
<evidence type="ECO:0000313" key="8">
    <source>
        <dbReference type="Proteomes" id="UP001143463"/>
    </source>
</evidence>
<dbReference type="SMART" id="SM00984">
    <property type="entry name" value="UDPG_MGDP_dh_C"/>
    <property type="match status" value="1"/>
</dbReference>
<sequence length="441" mass="49381">MTIHDSTASAPDAPPGSAESRHEVCIVGTGRVGLPLGLTFVETGVSAVGLDVDKELADLVNEGVMPFHEPGYDEIIASRRFHVVHDPSVVTRAETIIVTVGTPLHNHIETDLTQVQDVLESIGEHLRPGQLLCLRSTVAPGTTEFVERWIRRNTDLVVGETFFLAFCPERIAEGKAYEEIRTLPQIVGTQDAASEARAVALFRRITREVLTTDYVTAELVKLFNNILRYVHFALANQFAMIADNFGANIHETRELANHGYPRSFLAAPGLTAGTCLRKDFGMLNEWSPYPDMLLSAWKMNEFMPTFLVDHLCRRTDLHDSRVAILGFSFKADTDDLRDSLAPKLWRYVRRQLPDEIRISDQNLPDPIPEPSIRDARNWPISEALEDVDAVFVATNHTGYHEALRELARTRPDAWVADIWNVGRVNQMFYQAKALDMAEANA</sequence>
<feature type="region of interest" description="Disordered" evidence="5">
    <location>
        <begin position="1"/>
        <end position="21"/>
    </location>
</feature>
<dbReference type="InterPro" id="IPR036291">
    <property type="entry name" value="NAD(P)-bd_dom_sf"/>
</dbReference>
<dbReference type="PANTHER" id="PTHR43491:SF2">
    <property type="entry name" value="UDP-N-ACETYL-D-MANNOSAMINE DEHYDROGENASE"/>
    <property type="match status" value="1"/>
</dbReference>
<accession>A0A9W6L4R2</accession>
<dbReference type="InterPro" id="IPR028359">
    <property type="entry name" value="UDP_ManNAc/GlcNAc_DH"/>
</dbReference>
<comment type="caution">
    <text evidence="7">The sequence shown here is derived from an EMBL/GenBank/DDBJ whole genome shotgun (WGS) entry which is preliminary data.</text>
</comment>
<protein>
    <submittedName>
        <fullName evidence="7">UDP-N-acetyl-D-glucosamine dehydrogenase</fullName>
    </submittedName>
</protein>
<feature type="domain" description="UDP-glucose/GDP-mannose dehydrogenase C-terminal" evidence="6">
    <location>
        <begin position="323"/>
        <end position="423"/>
    </location>
</feature>
<evidence type="ECO:0000313" key="7">
    <source>
        <dbReference type="EMBL" id="GLL12051.1"/>
    </source>
</evidence>
<dbReference type="SUPFAM" id="SSF52413">
    <property type="entry name" value="UDP-glucose/GDP-mannose dehydrogenase C-terminal domain"/>
    <property type="match status" value="1"/>
</dbReference>
<dbReference type="GO" id="GO:0000271">
    <property type="term" value="P:polysaccharide biosynthetic process"/>
    <property type="evidence" value="ECO:0007669"/>
    <property type="project" value="InterPro"/>
</dbReference>
<comment type="similarity">
    <text evidence="1 4">Belongs to the UDP-glucose/GDP-mannose dehydrogenase family.</text>
</comment>
<evidence type="ECO:0000256" key="5">
    <source>
        <dbReference type="SAM" id="MobiDB-lite"/>
    </source>
</evidence>
<dbReference type="GO" id="GO:0051287">
    <property type="term" value="F:NAD binding"/>
    <property type="evidence" value="ECO:0007669"/>
    <property type="project" value="InterPro"/>
</dbReference>
<dbReference type="SUPFAM" id="SSF51735">
    <property type="entry name" value="NAD(P)-binding Rossmann-fold domains"/>
    <property type="match status" value="1"/>
</dbReference>
<evidence type="ECO:0000256" key="4">
    <source>
        <dbReference type="PIRNR" id="PIRNR000124"/>
    </source>
</evidence>
<reference evidence="7" key="2">
    <citation type="submission" date="2023-01" db="EMBL/GenBank/DDBJ databases">
        <authorList>
            <person name="Sun Q."/>
            <person name="Evtushenko L."/>
        </authorList>
    </citation>
    <scope>NUCLEOTIDE SEQUENCE</scope>
    <source>
        <strain evidence="7">VKM Ac-1069</strain>
    </source>
</reference>
<dbReference type="InterPro" id="IPR036220">
    <property type="entry name" value="UDP-Glc/GDP-Man_DH_C_sf"/>
</dbReference>
<keyword evidence="8" id="KW-1185">Reference proteome</keyword>
<keyword evidence="2" id="KW-0560">Oxidoreductase</keyword>
<name>A0A9W6L4R2_9PSEU</name>
<dbReference type="Pfam" id="PF00984">
    <property type="entry name" value="UDPG_MGDP_dh"/>
    <property type="match status" value="1"/>
</dbReference>
<dbReference type="GO" id="GO:0016616">
    <property type="term" value="F:oxidoreductase activity, acting on the CH-OH group of donors, NAD or NADP as acceptor"/>
    <property type="evidence" value="ECO:0007669"/>
    <property type="project" value="InterPro"/>
</dbReference>
<dbReference type="InterPro" id="IPR001732">
    <property type="entry name" value="UDP-Glc/GDP-Man_DH_N"/>
</dbReference>
<dbReference type="InterPro" id="IPR008927">
    <property type="entry name" value="6-PGluconate_DH-like_C_sf"/>
</dbReference>
<dbReference type="Gene3D" id="3.40.50.720">
    <property type="entry name" value="NAD(P)-binding Rossmann-like Domain"/>
    <property type="match status" value="2"/>
</dbReference>
<dbReference type="Proteomes" id="UP001143463">
    <property type="component" value="Unassembled WGS sequence"/>
</dbReference>
<dbReference type="InterPro" id="IPR014026">
    <property type="entry name" value="UDP-Glc/GDP-Man_DH_dimer"/>
</dbReference>
<evidence type="ECO:0000259" key="6">
    <source>
        <dbReference type="SMART" id="SM00984"/>
    </source>
</evidence>
<keyword evidence="3" id="KW-0520">NAD</keyword>
<dbReference type="Pfam" id="PF03721">
    <property type="entry name" value="UDPG_MGDP_dh_N"/>
    <property type="match status" value="1"/>
</dbReference>
<dbReference type="PIRSF" id="PIRSF500136">
    <property type="entry name" value="UDP_ManNAc_DH"/>
    <property type="match status" value="1"/>
</dbReference>
<dbReference type="SUPFAM" id="SSF48179">
    <property type="entry name" value="6-phosphogluconate dehydrogenase C-terminal domain-like"/>
    <property type="match status" value="1"/>
</dbReference>
<dbReference type="Pfam" id="PF03720">
    <property type="entry name" value="UDPG_MGDP_dh_C"/>
    <property type="match status" value="1"/>
</dbReference>
<dbReference type="GO" id="GO:0016628">
    <property type="term" value="F:oxidoreductase activity, acting on the CH-CH group of donors, NAD or NADP as acceptor"/>
    <property type="evidence" value="ECO:0007669"/>
    <property type="project" value="InterPro"/>
</dbReference>
<evidence type="ECO:0000256" key="1">
    <source>
        <dbReference type="ARBA" id="ARBA00006601"/>
    </source>
</evidence>
<proteinExistence type="inferred from homology"/>
<organism evidence="7 8">
    <name type="scientific">Pseudonocardia halophobica</name>
    <dbReference type="NCBI Taxonomy" id="29401"/>
    <lineage>
        <taxon>Bacteria</taxon>
        <taxon>Bacillati</taxon>
        <taxon>Actinomycetota</taxon>
        <taxon>Actinomycetes</taxon>
        <taxon>Pseudonocardiales</taxon>
        <taxon>Pseudonocardiaceae</taxon>
        <taxon>Pseudonocardia</taxon>
    </lineage>
</organism>
<gene>
    <name evidence="7" type="ORF">GCM10017577_31920</name>
</gene>
<dbReference type="AlphaFoldDB" id="A0A9W6L4R2"/>
<dbReference type="EMBL" id="BSFQ01000012">
    <property type="protein sequence ID" value="GLL12051.1"/>
    <property type="molecule type" value="Genomic_DNA"/>
</dbReference>
<dbReference type="PIRSF" id="PIRSF000124">
    <property type="entry name" value="UDPglc_GDPman_dh"/>
    <property type="match status" value="1"/>
</dbReference>